<dbReference type="Pfam" id="PF12796">
    <property type="entry name" value="Ank_2"/>
    <property type="match status" value="1"/>
</dbReference>
<name>A0A6A5R231_AMPQU</name>
<dbReference type="Gene3D" id="1.25.40.20">
    <property type="entry name" value="Ankyrin repeat-containing domain"/>
    <property type="match status" value="1"/>
</dbReference>
<dbReference type="Pfam" id="PF24120">
    <property type="entry name" value="SsdA_C"/>
    <property type="match status" value="1"/>
</dbReference>
<keyword evidence="2 3" id="KW-0040">ANK repeat</keyword>
<accession>A0A6A5R231</accession>
<dbReference type="GO" id="GO:0004842">
    <property type="term" value="F:ubiquitin-protein transferase activity"/>
    <property type="evidence" value="ECO:0007669"/>
    <property type="project" value="TreeGrafter"/>
</dbReference>
<evidence type="ECO:0000256" key="3">
    <source>
        <dbReference type="PROSITE-ProRule" id="PRU00023"/>
    </source>
</evidence>
<evidence type="ECO:0000313" key="6">
    <source>
        <dbReference type="Proteomes" id="UP000800096"/>
    </source>
</evidence>
<organism evidence="5 6">
    <name type="scientific">Ampelomyces quisqualis</name>
    <name type="common">Powdery mildew agent</name>
    <dbReference type="NCBI Taxonomy" id="50730"/>
    <lineage>
        <taxon>Eukaryota</taxon>
        <taxon>Fungi</taxon>
        <taxon>Dikarya</taxon>
        <taxon>Ascomycota</taxon>
        <taxon>Pezizomycotina</taxon>
        <taxon>Dothideomycetes</taxon>
        <taxon>Pleosporomycetidae</taxon>
        <taxon>Pleosporales</taxon>
        <taxon>Pleosporineae</taxon>
        <taxon>Phaeosphaeriaceae</taxon>
        <taxon>Ampelomyces</taxon>
    </lineage>
</organism>
<feature type="repeat" description="ANK" evidence="3">
    <location>
        <begin position="212"/>
        <end position="244"/>
    </location>
</feature>
<dbReference type="InterPro" id="IPR057517">
    <property type="entry name" value="SsdA-like_C"/>
</dbReference>
<protein>
    <recommendedName>
        <fullName evidence="4">Single-strand DNA deaminase toxin A-like C-terminal domain-containing protein</fullName>
    </recommendedName>
</protein>
<dbReference type="InterPro" id="IPR036770">
    <property type="entry name" value="Ankyrin_rpt-contain_sf"/>
</dbReference>
<gene>
    <name evidence="5" type="ORF">BDU57DRAFT_489246</name>
</gene>
<evidence type="ECO:0000313" key="5">
    <source>
        <dbReference type="EMBL" id="KAF1921459.1"/>
    </source>
</evidence>
<dbReference type="PROSITE" id="PS50088">
    <property type="entry name" value="ANK_REPEAT"/>
    <property type="match status" value="2"/>
</dbReference>
<dbReference type="SMART" id="SM00248">
    <property type="entry name" value="ANK"/>
    <property type="match status" value="2"/>
</dbReference>
<evidence type="ECO:0000259" key="4">
    <source>
        <dbReference type="Pfam" id="PF24120"/>
    </source>
</evidence>
<keyword evidence="1" id="KW-0677">Repeat</keyword>
<evidence type="ECO:0000256" key="2">
    <source>
        <dbReference type="ARBA" id="ARBA00023043"/>
    </source>
</evidence>
<dbReference type="PROSITE" id="PS50297">
    <property type="entry name" value="ANK_REP_REGION"/>
    <property type="match status" value="2"/>
</dbReference>
<dbReference type="Proteomes" id="UP000800096">
    <property type="component" value="Unassembled WGS sequence"/>
</dbReference>
<feature type="domain" description="Single-strand DNA deaminase toxin A-like C-terminal" evidence="4">
    <location>
        <begin position="393"/>
        <end position="453"/>
    </location>
</feature>
<proteinExistence type="predicted"/>
<dbReference type="AlphaFoldDB" id="A0A6A5R231"/>
<dbReference type="OrthoDB" id="3715478at2759"/>
<dbReference type="EMBL" id="ML979132">
    <property type="protein sequence ID" value="KAF1921459.1"/>
    <property type="molecule type" value="Genomic_DNA"/>
</dbReference>
<dbReference type="PANTHER" id="PTHR24171:SF8">
    <property type="entry name" value="BRCA1-ASSOCIATED RING DOMAIN PROTEIN 1"/>
    <property type="match status" value="1"/>
</dbReference>
<feature type="repeat" description="ANK" evidence="3">
    <location>
        <begin position="179"/>
        <end position="211"/>
    </location>
</feature>
<dbReference type="PANTHER" id="PTHR24171">
    <property type="entry name" value="ANKYRIN REPEAT DOMAIN-CONTAINING PROTEIN 39-RELATED"/>
    <property type="match status" value="1"/>
</dbReference>
<dbReference type="InterPro" id="IPR002110">
    <property type="entry name" value="Ankyrin_rpt"/>
</dbReference>
<dbReference type="GO" id="GO:0085020">
    <property type="term" value="P:protein K6-linked ubiquitination"/>
    <property type="evidence" value="ECO:0007669"/>
    <property type="project" value="TreeGrafter"/>
</dbReference>
<keyword evidence="6" id="KW-1185">Reference proteome</keyword>
<evidence type="ECO:0000256" key="1">
    <source>
        <dbReference type="ARBA" id="ARBA00022737"/>
    </source>
</evidence>
<sequence length="552" mass="62411">MTSHEIPEWAITKRKTLAPAIVLRWNDTSAVVICPFPTCQKLHTHGSERARDGYPNSRLSHCQKLQQEYQLIWPFEIDGVAKKLDLGFELDRDEGVWKTIGTALDYFEFGDSTGDLAPDAVRSHPSDADLLESLDGLTLDEKKYAWFISHCVTGEIHQATRCLKSTKSPGSFLRKKDSDGNTALALACMQGNYDIVEFLLDQGSAKDSKNEKNETPLIISLRHGRGEIARRLISRGASVLSRDVSGASVLAHAKELRERLEETRIYACMPSFSTDTTHGEVKHLRDSGGNIVMTYYEDPNPSPASRYRKHQEEVDCVQRIINACVVHETIRKRIEKHKRTRERRAQAMKVSISRSTVKAMVTVFQNAYEIPIADGKKTFAYLDRGEAHDLVFAVSGWSGGQFAEIDGCVDRKLWTERVFEFSRIVGHNLICDTWDEYGRQGSFHACHAEKQLMAFVLWHYTSLQAMPDQKAPEAEKARYARVNKLHHCIDDSTHPVISGTKHCDRYCGPPVELVTPVIYVTNVECSDCMSFRSRIREFTGIKITVKMVANID</sequence>
<dbReference type="SUPFAM" id="SSF48403">
    <property type="entry name" value="Ankyrin repeat"/>
    <property type="match status" value="1"/>
</dbReference>
<reference evidence="5" key="1">
    <citation type="journal article" date="2020" name="Stud. Mycol.">
        <title>101 Dothideomycetes genomes: a test case for predicting lifestyles and emergence of pathogens.</title>
        <authorList>
            <person name="Haridas S."/>
            <person name="Albert R."/>
            <person name="Binder M."/>
            <person name="Bloem J."/>
            <person name="Labutti K."/>
            <person name="Salamov A."/>
            <person name="Andreopoulos B."/>
            <person name="Baker S."/>
            <person name="Barry K."/>
            <person name="Bills G."/>
            <person name="Bluhm B."/>
            <person name="Cannon C."/>
            <person name="Castanera R."/>
            <person name="Culley D."/>
            <person name="Daum C."/>
            <person name="Ezra D."/>
            <person name="Gonzalez J."/>
            <person name="Henrissat B."/>
            <person name="Kuo A."/>
            <person name="Liang C."/>
            <person name="Lipzen A."/>
            <person name="Lutzoni F."/>
            <person name="Magnuson J."/>
            <person name="Mondo S."/>
            <person name="Nolan M."/>
            <person name="Ohm R."/>
            <person name="Pangilinan J."/>
            <person name="Park H.-J."/>
            <person name="Ramirez L."/>
            <person name="Alfaro M."/>
            <person name="Sun H."/>
            <person name="Tritt A."/>
            <person name="Yoshinaga Y."/>
            <person name="Zwiers L.-H."/>
            <person name="Turgeon B."/>
            <person name="Goodwin S."/>
            <person name="Spatafora J."/>
            <person name="Crous P."/>
            <person name="Grigoriev I."/>
        </authorList>
    </citation>
    <scope>NUCLEOTIDE SEQUENCE</scope>
    <source>
        <strain evidence="5">HMLAC05119</strain>
    </source>
</reference>